<comment type="similarity">
    <text evidence="2">Belongs to the binding-protein-dependent transport system permease family. CysTW subfamily.</text>
</comment>
<protein>
    <submittedName>
        <fullName evidence="10">ABC transporter permease</fullName>
    </submittedName>
</protein>
<dbReference type="InterPro" id="IPR035906">
    <property type="entry name" value="MetI-like_sf"/>
</dbReference>
<dbReference type="CDD" id="cd06261">
    <property type="entry name" value="TM_PBP2"/>
    <property type="match status" value="1"/>
</dbReference>
<dbReference type="PANTHER" id="PTHR42929:SF1">
    <property type="entry name" value="INNER MEMBRANE ABC TRANSPORTER PERMEASE PROTEIN YDCU-RELATED"/>
    <property type="match status" value="1"/>
</dbReference>
<evidence type="ECO:0000259" key="9">
    <source>
        <dbReference type="PROSITE" id="PS50928"/>
    </source>
</evidence>
<gene>
    <name evidence="10" type="ORF">CJ218_05760</name>
</gene>
<evidence type="ECO:0000256" key="6">
    <source>
        <dbReference type="ARBA" id="ARBA00022989"/>
    </source>
</evidence>
<feature type="transmembrane region" description="Helical" evidence="8">
    <location>
        <begin position="135"/>
        <end position="159"/>
    </location>
</feature>
<evidence type="ECO:0000256" key="1">
    <source>
        <dbReference type="ARBA" id="ARBA00004651"/>
    </source>
</evidence>
<dbReference type="Gene3D" id="1.10.3720.10">
    <property type="entry name" value="MetI-like"/>
    <property type="match status" value="1"/>
</dbReference>
<comment type="subcellular location">
    <subcellularLocation>
        <location evidence="1">Cell membrane</location>
        <topology evidence="1">Multi-pass membrane protein</topology>
    </subcellularLocation>
</comment>
<comment type="caution">
    <text evidence="10">The sequence shown here is derived from an EMBL/GenBank/DDBJ whole genome shotgun (WGS) entry which is preliminary data.</text>
</comment>
<evidence type="ECO:0000256" key="4">
    <source>
        <dbReference type="ARBA" id="ARBA00022475"/>
    </source>
</evidence>
<dbReference type="RefSeq" id="WP_004631899.1">
    <property type="nucleotide sequence ID" value="NZ_CAKARP010000009.1"/>
</dbReference>
<dbReference type="SUPFAM" id="SSF161098">
    <property type="entry name" value="MetI-like"/>
    <property type="match status" value="1"/>
</dbReference>
<dbReference type="STRING" id="84135.GCA_001052115_00352"/>
<dbReference type="OrthoDB" id="9807047at2"/>
<dbReference type="InterPro" id="IPR000515">
    <property type="entry name" value="MetI-like"/>
</dbReference>
<dbReference type="EMBL" id="PNGT01000005">
    <property type="protein sequence ID" value="PMC52341.1"/>
    <property type="molecule type" value="Genomic_DNA"/>
</dbReference>
<feature type="transmembrane region" description="Helical" evidence="8">
    <location>
        <begin position="238"/>
        <end position="259"/>
    </location>
</feature>
<feature type="transmembrane region" description="Helical" evidence="8">
    <location>
        <begin position="91"/>
        <end position="115"/>
    </location>
</feature>
<feature type="transmembrane region" description="Helical" evidence="8">
    <location>
        <begin position="54"/>
        <end position="79"/>
    </location>
</feature>
<evidence type="ECO:0000313" key="10">
    <source>
        <dbReference type="EMBL" id="PMC52341.1"/>
    </source>
</evidence>
<dbReference type="PANTHER" id="PTHR42929">
    <property type="entry name" value="INNER MEMBRANE ABC TRANSPORTER PERMEASE PROTEIN YDCU-RELATED-RELATED"/>
    <property type="match status" value="1"/>
</dbReference>
<feature type="transmembrane region" description="Helical" evidence="8">
    <location>
        <begin position="199"/>
        <end position="218"/>
    </location>
</feature>
<sequence>MFNKKTRSLFMIPYVMWMLLFVVFPILLIVYYSFRDINGNFTLSNYQVFFSSTYVLMTLYSFWYAFLITLICLVISYPLAFIISKSKYSELLLLLIILPTWINILLKTYAFLGLFGEYGTINSFLEYIGIGTQSLLFNSFSFVFVSSYIFLPFMLLPIYNSVVGINRNLIEASYDLGADFKTTFRKIIFPLSINGVKTGIQVTFIPALSLFMITRLIAGNKIINLGTAIEEHFLVTQNWGLGSTIAVFLIVVMGIIMVLTNTKDKVTIGGKK</sequence>
<reference evidence="10 11" key="1">
    <citation type="submission" date="2017-09" db="EMBL/GenBank/DDBJ databases">
        <title>Bacterial strain isolated from the female urinary microbiota.</title>
        <authorList>
            <person name="Thomas-White K."/>
            <person name="Kumar N."/>
            <person name="Forster S."/>
            <person name="Putonti C."/>
            <person name="Lawley T."/>
            <person name="Wolfe A.J."/>
        </authorList>
    </citation>
    <scope>NUCLEOTIDE SEQUENCE [LARGE SCALE GENOMIC DNA]</scope>
    <source>
        <strain evidence="10 11">UMB0186</strain>
    </source>
</reference>
<keyword evidence="5 8" id="KW-0812">Transmembrane</keyword>
<evidence type="ECO:0000256" key="2">
    <source>
        <dbReference type="ARBA" id="ARBA00007069"/>
    </source>
</evidence>
<organism evidence="10 11">
    <name type="scientific">Gemella sanguinis</name>
    <dbReference type="NCBI Taxonomy" id="84135"/>
    <lineage>
        <taxon>Bacteria</taxon>
        <taxon>Bacillati</taxon>
        <taxon>Bacillota</taxon>
        <taxon>Bacilli</taxon>
        <taxon>Bacillales</taxon>
        <taxon>Gemellaceae</taxon>
        <taxon>Gemella</taxon>
    </lineage>
</organism>
<evidence type="ECO:0000256" key="8">
    <source>
        <dbReference type="SAM" id="Phobius"/>
    </source>
</evidence>
<dbReference type="PROSITE" id="PS50928">
    <property type="entry name" value="ABC_TM1"/>
    <property type="match status" value="1"/>
</dbReference>
<dbReference type="AlphaFoldDB" id="A0A2N6SEK5"/>
<evidence type="ECO:0000256" key="7">
    <source>
        <dbReference type="ARBA" id="ARBA00023136"/>
    </source>
</evidence>
<evidence type="ECO:0000313" key="11">
    <source>
        <dbReference type="Proteomes" id="UP000235670"/>
    </source>
</evidence>
<dbReference type="GO" id="GO:0005886">
    <property type="term" value="C:plasma membrane"/>
    <property type="evidence" value="ECO:0007669"/>
    <property type="project" value="UniProtKB-SubCell"/>
</dbReference>
<keyword evidence="7 8" id="KW-0472">Membrane</keyword>
<keyword evidence="6 8" id="KW-1133">Transmembrane helix</keyword>
<feature type="transmembrane region" description="Helical" evidence="8">
    <location>
        <begin position="12"/>
        <end position="34"/>
    </location>
</feature>
<dbReference type="Proteomes" id="UP000235670">
    <property type="component" value="Unassembled WGS sequence"/>
</dbReference>
<proteinExistence type="inferred from homology"/>
<keyword evidence="3" id="KW-0813">Transport</keyword>
<evidence type="ECO:0000256" key="5">
    <source>
        <dbReference type="ARBA" id="ARBA00022692"/>
    </source>
</evidence>
<evidence type="ECO:0000256" key="3">
    <source>
        <dbReference type="ARBA" id="ARBA00022448"/>
    </source>
</evidence>
<accession>A0A2N6SEK5</accession>
<name>A0A2N6SEK5_9BACL</name>
<keyword evidence="4" id="KW-1003">Cell membrane</keyword>
<dbReference type="GO" id="GO:0055085">
    <property type="term" value="P:transmembrane transport"/>
    <property type="evidence" value="ECO:0007669"/>
    <property type="project" value="InterPro"/>
</dbReference>
<feature type="domain" description="ABC transmembrane type-1" evidence="9">
    <location>
        <begin position="58"/>
        <end position="260"/>
    </location>
</feature>